<proteinExistence type="predicted"/>
<dbReference type="AlphaFoldDB" id="A0A495XTB2"/>
<evidence type="ECO:0000313" key="2">
    <source>
        <dbReference type="EMBL" id="RKT77760.1"/>
    </source>
</evidence>
<comment type="caution">
    <text evidence="2">The sequence shown here is derived from an EMBL/GenBank/DDBJ whole genome shotgun (WGS) entry which is preliminary data.</text>
</comment>
<dbReference type="OrthoDB" id="5192422at2"/>
<protein>
    <submittedName>
        <fullName evidence="2">Uncharacterized protein</fullName>
    </submittedName>
</protein>
<organism evidence="2 3">
    <name type="scientific">Terracoccus luteus</name>
    <dbReference type="NCBI Taxonomy" id="53356"/>
    <lineage>
        <taxon>Bacteria</taxon>
        <taxon>Bacillati</taxon>
        <taxon>Actinomycetota</taxon>
        <taxon>Actinomycetes</taxon>
        <taxon>Micrococcales</taxon>
        <taxon>Intrasporangiaceae</taxon>
        <taxon>Terracoccus</taxon>
    </lineage>
</organism>
<keyword evidence="3" id="KW-1185">Reference proteome</keyword>
<reference evidence="2 3" key="1">
    <citation type="submission" date="2018-10" db="EMBL/GenBank/DDBJ databases">
        <title>Sequencing the genomes of 1000 actinobacteria strains.</title>
        <authorList>
            <person name="Klenk H.-P."/>
        </authorList>
    </citation>
    <scope>NUCLEOTIDE SEQUENCE [LARGE SCALE GENOMIC DNA]</scope>
    <source>
        <strain evidence="2 3">DSM 44267</strain>
    </source>
</reference>
<feature type="region of interest" description="Disordered" evidence="1">
    <location>
        <begin position="95"/>
        <end position="135"/>
    </location>
</feature>
<dbReference type="RefSeq" id="WP_121031836.1">
    <property type="nucleotide sequence ID" value="NZ_RBXT01000001.1"/>
</dbReference>
<gene>
    <name evidence="2" type="ORF">DFJ68_1188</name>
</gene>
<feature type="region of interest" description="Disordered" evidence="1">
    <location>
        <begin position="1"/>
        <end position="23"/>
    </location>
</feature>
<accession>A0A495XTB2</accession>
<name>A0A495XTB2_9MICO</name>
<evidence type="ECO:0000313" key="3">
    <source>
        <dbReference type="Proteomes" id="UP000278440"/>
    </source>
</evidence>
<dbReference type="EMBL" id="RBXT01000001">
    <property type="protein sequence ID" value="RKT77760.1"/>
    <property type="molecule type" value="Genomic_DNA"/>
</dbReference>
<sequence>MGWFSRTKSRGLGRTAPLRSDGPQMEIDRKAVVEHFREFVDTREGVEAYVEPATSVTTTTVVLIAWDGEWTRRAVGTPQDAFALSKKLGVPAYDVNQTGYPNRMREYNSRKRRDDQRAQARAQGRGNPLRRRNEA</sequence>
<dbReference type="Proteomes" id="UP000278440">
    <property type="component" value="Unassembled WGS sequence"/>
</dbReference>
<feature type="compositionally biased region" description="Basic and acidic residues" evidence="1">
    <location>
        <begin position="103"/>
        <end position="118"/>
    </location>
</feature>
<evidence type="ECO:0000256" key="1">
    <source>
        <dbReference type="SAM" id="MobiDB-lite"/>
    </source>
</evidence>